<reference evidence="2" key="1">
    <citation type="journal article" date="2014" name="Genome Biol. Evol.">
        <title>Pangenome evidence for extensive interdomain horizontal transfer affecting lineage core and shell genes in uncultured planktonic thaumarchaeota and euryarchaeota.</title>
        <authorList>
            <person name="Deschamps P."/>
            <person name="Zivanovic Y."/>
            <person name="Moreira D."/>
            <person name="Rodriguez-Valera F."/>
            <person name="Lopez-Garcia P."/>
        </authorList>
    </citation>
    <scope>NUCLEOTIDE SEQUENCE</scope>
</reference>
<keyword evidence="1" id="KW-0472">Membrane</keyword>
<feature type="transmembrane region" description="Helical" evidence="1">
    <location>
        <begin position="56"/>
        <end position="78"/>
    </location>
</feature>
<protein>
    <submittedName>
        <fullName evidence="2">Uncharacterized protein</fullName>
    </submittedName>
</protein>
<proteinExistence type="predicted"/>
<feature type="transmembrane region" description="Helical" evidence="1">
    <location>
        <begin position="98"/>
        <end position="122"/>
    </location>
</feature>
<name>A0A075FRL9_9EURY</name>
<accession>A0A075FRL9</accession>
<feature type="transmembrane region" description="Helical" evidence="1">
    <location>
        <begin position="189"/>
        <end position="208"/>
    </location>
</feature>
<keyword evidence="1" id="KW-0812">Transmembrane</keyword>
<evidence type="ECO:0000313" key="2">
    <source>
        <dbReference type="EMBL" id="AIE94325.1"/>
    </source>
</evidence>
<keyword evidence="1" id="KW-1133">Transmembrane helix</keyword>
<sequence>MARRLSANTHCRANSESLVCPQTIVIPKGKVAGPMSMVDSEWGSALTRPSSTASSAAIMLGVWVITLTVVNLVSGAYSPGFKVLWIGFLSGEHGASNIAHDGVSVVLDDVVFGLLGIVLLALGSMGMSKAVEGGIASWAGSIPQGPVVSSLFSSEGGISRTLASWLVLLGLTFYLYWNMFVQIAWVDPGVYAVMIVFVSFGFGIHAMADAES</sequence>
<feature type="transmembrane region" description="Helical" evidence="1">
    <location>
        <begin position="158"/>
        <end position="177"/>
    </location>
</feature>
<dbReference type="AlphaFoldDB" id="A0A075FRL9"/>
<evidence type="ECO:0000256" key="1">
    <source>
        <dbReference type="SAM" id="Phobius"/>
    </source>
</evidence>
<organism evidence="2">
    <name type="scientific">uncultured marine group II/III euryarchaeote AD1000_45_F09</name>
    <dbReference type="NCBI Taxonomy" id="1457776"/>
    <lineage>
        <taxon>Archaea</taxon>
        <taxon>Methanobacteriati</taxon>
        <taxon>Methanobacteriota</taxon>
        <taxon>environmental samples</taxon>
    </lineage>
</organism>
<dbReference type="EMBL" id="KF900420">
    <property type="protein sequence ID" value="AIE94325.1"/>
    <property type="molecule type" value="Genomic_DNA"/>
</dbReference>